<organism evidence="2 3">
    <name type="scientific">Paracidovorax wautersii</name>
    <dbReference type="NCBI Taxonomy" id="1177982"/>
    <lineage>
        <taxon>Bacteria</taxon>
        <taxon>Pseudomonadati</taxon>
        <taxon>Pseudomonadota</taxon>
        <taxon>Betaproteobacteria</taxon>
        <taxon>Burkholderiales</taxon>
        <taxon>Comamonadaceae</taxon>
        <taxon>Paracidovorax</taxon>
    </lineage>
</organism>
<protein>
    <recommendedName>
        <fullName evidence="4">Transmembrane protein</fullName>
    </recommendedName>
</protein>
<keyword evidence="3" id="KW-1185">Reference proteome</keyword>
<evidence type="ECO:0008006" key="4">
    <source>
        <dbReference type="Google" id="ProtNLM"/>
    </source>
</evidence>
<keyword evidence="1" id="KW-1133">Transmembrane helix</keyword>
<feature type="transmembrane region" description="Helical" evidence="1">
    <location>
        <begin position="77"/>
        <end position="98"/>
    </location>
</feature>
<evidence type="ECO:0000313" key="2">
    <source>
        <dbReference type="EMBL" id="MDR6214685.1"/>
    </source>
</evidence>
<evidence type="ECO:0000313" key="3">
    <source>
        <dbReference type="Proteomes" id="UP001267710"/>
    </source>
</evidence>
<dbReference type="EMBL" id="JAVIZX010000001">
    <property type="protein sequence ID" value="MDR6214685.1"/>
    <property type="molecule type" value="Genomic_DNA"/>
</dbReference>
<keyword evidence="1" id="KW-0472">Membrane</keyword>
<comment type="caution">
    <text evidence="2">The sequence shown here is derived from an EMBL/GenBank/DDBJ whole genome shotgun (WGS) entry which is preliminary data.</text>
</comment>
<dbReference type="RefSeq" id="WP_309829003.1">
    <property type="nucleotide sequence ID" value="NZ_JAVIZX010000001.1"/>
</dbReference>
<name>A0ABU1IC31_9BURK</name>
<keyword evidence="1" id="KW-0812">Transmembrane</keyword>
<accession>A0ABU1IC31</accession>
<reference evidence="2 3" key="1">
    <citation type="submission" date="2023-08" db="EMBL/GenBank/DDBJ databases">
        <title>Functional and genomic diversity of the sorghum phyllosphere microbiome.</title>
        <authorList>
            <person name="Shade A."/>
        </authorList>
    </citation>
    <scope>NUCLEOTIDE SEQUENCE [LARGE SCALE GENOMIC DNA]</scope>
    <source>
        <strain evidence="2 3">SORGH_AS_0335</strain>
    </source>
</reference>
<sequence>MASPNCRSVVMASAYAIGLVLLAAGVVVILRMRCENFGCMGIGVAWFAWAVAGFLPVLVLGLWARWRAAAASPVRRWVGWGLSAQLAGGLALAALWGWRTLRF</sequence>
<proteinExistence type="predicted"/>
<gene>
    <name evidence="2" type="ORF">QE399_002374</name>
</gene>
<dbReference type="Proteomes" id="UP001267710">
    <property type="component" value="Unassembled WGS sequence"/>
</dbReference>
<evidence type="ECO:0000256" key="1">
    <source>
        <dbReference type="SAM" id="Phobius"/>
    </source>
</evidence>
<feature type="transmembrane region" description="Helical" evidence="1">
    <location>
        <begin position="42"/>
        <end position="65"/>
    </location>
</feature>
<feature type="transmembrane region" description="Helical" evidence="1">
    <location>
        <begin position="12"/>
        <end position="30"/>
    </location>
</feature>